<proteinExistence type="predicted"/>
<protein>
    <submittedName>
        <fullName evidence="1">Uncharacterized protein</fullName>
    </submittedName>
</protein>
<gene>
    <name evidence="1" type="ORF">GQ61_04950</name>
</gene>
<name>A0A1W6N4P1_9PROT</name>
<accession>A0A1W6N4P1</accession>
<dbReference type="KEGG" id="naf:GQ61_04950"/>
<reference evidence="1 2" key="1">
    <citation type="submission" date="2014-06" db="EMBL/GenBank/DDBJ databases">
        <title>The genome of the endonuclear symbiont Nucleicultrix amoebiphila.</title>
        <authorList>
            <person name="Schulz F."/>
            <person name="Horn M."/>
        </authorList>
    </citation>
    <scope>NUCLEOTIDE SEQUENCE [LARGE SCALE GENOMIC DNA]</scope>
    <source>
        <strain evidence="1 2">FS5</strain>
    </source>
</reference>
<organism evidence="1 2">
    <name type="scientific">Candidatus Nucleicultrix amoebiphila FS5</name>
    <dbReference type="NCBI Taxonomy" id="1414854"/>
    <lineage>
        <taxon>Bacteria</taxon>
        <taxon>Pseudomonadati</taxon>
        <taxon>Pseudomonadota</taxon>
        <taxon>Alphaproteobacteria</taxon>
        <taxon>Holosporales</taxon>
        <taxon>Candidatus Nucleicultricaceae</taxon>
        <taxon>Candidatus Nucleicultrix</taxon>
    </lineage>
</organism>
<dbReference type="RefSeq" id="WP_085784229.1">
    <property type="nucleotide sequence ID" value="NZ_CP008743.1"/>
</dbReference>
<dbReference type="Proteomes" id="UP000237351">
    <property type="component" value="Chromosome"/>
</dbReference>
<dbReference type="AlphaFoldDB" id="A0A1W6N4P1"/>
<dbReference type="EMBL" id="CP008743">
    <property type="protein sequence ID" value="ARN84751.1"/>
    <property type="molecule type" value="Genomic_DNA"/>
</dbReference>
<sequence length="199" mass="22747">MDKIFQRLFLGFFVYGLFYSSTIASFTEDRVTESVSLNRRAVVSQISYTIVDHVLPRTSTITNVAGRIGLSFLISEPIAQVSRHVHPFGRIHQRYEATWWEVTKGALWSTATVLGLPYLSETIGDFVSIDLSNSVFATLSCFESVTGYEMPAREAARWAYYYSPEVVQYGLLALTIGGSLLYEWRKAKTQRPWKRKKFF</sequence>
<keyword evidence="2" id="KW-1185">Reference proteome</keyword>
<evidence type="ECO:0000313" key="1">
    <source>
        <dbReference type="EMBL" id="ARN84751.1"/>
    </source>
</evidence>
<evidence type="ECO:0000313" key="2">
    <source>
        <dbReference type="Proteomes" id="UP000237351"/>
    </source>
</evidence>